<evidence type="ECO:0000256" key="1">
    <source>
        <dbReference type="SAM" id="Phobius"/>
    </source>
</evidence>
<dbReference type="Proteomes" id="UP000198598">
    <property type="component" value="Unassembled WGS sequence"/>
</dbReference>
<dbReference type="STRING" id="662367.SAMN05216167_14917"/>
<dbReference type="RefSeq" id="WP_093835176.1">
    <property type="nucleotide sequence ID" value="NZ_FOLQ01000049.1"/>
</dbReference>
<reference evidence="2 3" key="1">
    <citation type="submission" date="2016-10" db="EMBL/GenBank/DDBJ databases">
        <authorList>
            <person name="de Groot N.N."/>
        </authorList>
    </citation>
    <scope>NUCLEOTIDE SEQUENCE [LARGE SCALE GENOMIC DNA]</scope>
    <source>
        <strain evidence="2 3">DSM 26130</strain>
    </source>
</reference>
<keyword evidence="3" id="KW-1185">Reference proteome</keyword>
<proteinExistence type="predicted"/>
<accession>A0A1I2HYX1</accession>
<keyword evidence="1" id="KW-1133">Transmembrane helix</keyword>
<name>A0A1I2HYX1_9BACT</name>
<dbReference type="OrthoDB" id="6286374at2"/>
<sequence>MLELPTIFDVLLSLTYIFFIVSLFVSGIWEFISTIIQDKRAKLLQHSLKYLLDDPRFADLIYGHPLIKGQIIRRKRQSLEIIFHWLLNREIDSNTNEVVIRPSYIAPSVFARVLLGLIQQNALEAASTSVPVPPLPQSNLQLVNQWVDQLKDSTLSLNPKALQELQAILMALMQDADATNGGVGKVIIAIEKWYSAYMERVSGYFKQYSQQGIRWVALALVIVFNIDALHLTTRLYQDPILRELTVGQAKEVVRVVGDSINLIVARRTIAEQAIRRQFKVDSTKRKDASADTIKKLIKQRDATLAFIGQKAKTTQDSLEQNRRILAAESLGIQQLPVGWGTLVKELNDPSTNKVWLLIKKLIGWVLMVSAVSFGAPFWFDLLVKLVNIRNVGKIPEEREKGRDSGK</sequence>
<keyword evidence="1" id="KW-0472">Membrane</keyword>
<dbReference type="EMBL" id="FOLQ01000049">
    <property type="protein sequence ID" value="SFF33551.1"/>
    <property type="molecule type" value="Genomic_DNA"/>
</dbReference>
<evidence type="ECO:0000313" key="2">
    <source>
        <dbReference type="EMBL" id="SFF33551.1"/>
    </source>
</evidence>
<feature type="transmembrane region" description="Helical" evidence="1">
    <location>
        <begin position="361"/>
        <end position="379"/>
    </location>
</feature>
<gene>
    <name evidence="2" type="ORF">SAMN05216167_14917</name>
</gene>
<protein>
    <submittedName>
        <fullName evidence="2">Uncharacterized protein</fullName>
    </submittedName>
</protein>
<organism evidence="2 3">
    <name type="scientific">Spirosoma endophyticum</name>
    <dbReference type="NCBI Taxonomy" id="662367"/>
    <lineage>
        <taxon>Bacteria</taxon>
        <taxon>Pseudomonadati</taxon>
        <taxon>Bacteroidota</taxon>
        <taxon>Cytophagia</taxon>
        <taxon>Cytophagales</taxon>
        <taxon>Cytophagaceae</taxon>
        <taxon>Spirosoma</taxon>
    </lineage>
</organism>
<evidence type="ECO:0000313" key="3">
    <source>
        <dbReference type="Proteomes" id="UP000198598"/>
    </source>
</evidence>
<dbReference type="AlphaFoldDB" id="A0A1I2HYX1"/>
<feature type="transmembrane region" description="Helical" evidence="1">
    <location>
        <begin position="12"/>
        <end position="32"/>
    </location>
</feature>
<keyword evidence="1" id="KW-0812">Transmembrane</keyword>